<dbReference type="Proteomes" id="UP000632125">
    <property type="component" value="Unassembled WGS sequence"/>
</dbReference>
<dbReference type="Pfam" id="PF13416">
    <property type="entry name" value="SBP_bac_8"/>
    <property type="match status" value="1"/>
</dbReference>
<feature type="compositionally biased region" description="Polar residues" evidence="1">
    <location>
        <begin position="25"/>
        <end position="46"/>
    </location>
</feature>
<accession>A0A927CFG5</accession>
<evidence type="ECO:0000313" key="3">
    <source>
        <dbReference type="Proteomes" id="UP000632125"/>
    </source>
</evidence>
<evidence type="ECO:0000256" key="1">
    <source>
        <dbReference type="SAM" id="MobiDB-lite"/>
    </source>
</evidence>
<evidence type="ECO:0000313" key="2">
    <source>
        <dbReference type="EMBL" id="MBD2867103.1"/>
    </source>
</evidence>
<dbReference type="PANTHER" id="PTHR43649:SF12">
    <property type="entry name" value="DIACETYLCHITOBIOSE BINDING PROTEIN DASA"/>
    <property type="match status" value="1"/>
</dbReference>
<dbReference type="PROSITE" id="PS51257">
    <property type="entry name" value="PROKAR_LIPOPROTEIN"/>
    <property type="match status" value="1"/>
</dbReference>
<organism evidence="2 3">
    <name type="scientific">Paenibacillus arenilitoris</name>
    <dbReference type="NCBI Taxonomy" id="2772299"/>
    <lineage>
        <taxon>Bacteria</taxon>
        <taxon>Bacillati</taxon>
        <taxon>Bacillota</taxon>
        <taxon>Bacilli</taxon>
        <taxon>Bacillales</taxon>
        <taxon>Paenibacillaceae</taxon>
        <taxon>Paenibacillus</taxon>
    </lineage>
</organism>
<reference evidence="2" key="1">
    <citation type="submission" date="2020-09" db="EMBL/GenBank/DDBJ databases">
        <title>A novel bacterium of genus Paenibacillus, isolated from South China Sea.</title>
        <authorList>
            <person name="Huang H."/>
            <person name="Mo K."/>
            <person name="Hu Y."/>
        </authorList>
    </citation>
    <scope>NUCLEOTIDE SEQUENCE</scope>
    <source>
        <strain evidence="2">IB182493</strain>
    </source>
</reference>
<keyword evidence="3" id="KW-1185">Reference proteome</keyword>
<protein>
    <submittedName>
        <fullName evidence="2">ABC transporter substrate-binding protein</fullName>
    </submittedName>
</protein>
<dbReference type="AlphaFoldDB" id="A0A927CFG5"/>
<proteinExistence type="predicted"/>
<dbReference type="InterPro" id="IPR050490">
    <property type="entry name" value="Bact_solute-bd_prot1"/>
</dbReference>
<dbReference type="InterPro" id="IPR006059">
    <property type="entry name" value="SBP"/>
</dbReference>
<name>A0A927CFG5_9BACL</name>
<gene>
    <name evidence="2" type="ORF">IDH41_00825</name>
</gene>
<dbReference type="CDD" id="cd13581">
    <property type="entry name" value="PBP2_AlgQ_like_2"/>
    <property type="match status" value="1"/>
</dbReference>
<dbReference type="EMBL" id="JACXIY010000001">
    <property type="protein sequence ID" value="MBD2867103.1"/>
    <property type="molecule type" value="Genomic_DNA"/>
</dbReference>
<sequence length="559" mass="62956">MRKMMTGLIAILLLITVILTGCTSKNNESNTEASEPASTSGENADSVTPAGQFPIVKDKITLKVMAAEQMGVEDYATNEFTKELEEKTNIHLEWTIVPQKNLSEKLNLTLASGDYPDILLGMGVNKTQEVAYGAQGAFLPLNDLIEKYGVETKKLIETMPLFKESISSLDGNIYSLPKVNQCFHCTMSQKMWIYEPWLDKLGLPMPTTTEEFYNVLKAFQEQDPNGNNKADEIPLMTKVGGWNADLDDFLMNSFIYNSKDPAAPGLFVKDGEVTAAYNQPEWKEGLKYLHRLYNEGLLAPESFTQDGNQMNAIGNNPDHVLLGAALGGWQGEFITLDDTNDKRWLGYKTVSPLKGPAGIQYAAYNPVEYLTGQFVITKANKYPEASFRLADMLYNWDVTMRLARGTEGEYWKKAEPGDVGIDGNPAKWVGIPHKNEPTQNDYWQELGPINLSNELRLSQKNNGAEDLEVILYNETKTKYEPYKPDVSMIVPPLIFNEEQSSELAGLQKTIDDYKKEMLARFITGDADIDEDWDSYLKTLSDMNLDRYLQIYQEVYVNQK</sequence>
<dbReference type="SUPFAM" id="SSF53850">
    <property type="entry name" value="Periplasmic binding protein-like II"/>
    <property type="match status" value="1"/>
</dbReference>
<dbReference type="Gene3D" id="3.40.190.10">
    <property type="entry name" value="Periplasmic binding protein-like II"/>
    <property type="match status" value="2"/>
</dbReference>
<comment type="caution">
    <text evidence="2">The sequence shown here is derived from an EMBL/GenBank/DDBJ whole genome shotgun (WGS) entry which is preliminary data.</text>
</comment>
<dbReference type="PANTHER" id="PTHR43649">
    <property type="entry name" value="ARABINOSE-BINDING PROTEIN-RELATED"/>
    <property type="match status" value="1"/>
</dbReference>
<feature type="region of interest" description="Disordered" evidence="1">
    <location>
        <begin position="25"/>
        <end position="50"/>
    </location>
</feature>